<dbReference type="EMBL" id="WMLB01000042">
    <property type="protein sequence ID" value="MTH70123.1"/>
    <property type="molecule type" value="Genomic_DNA"/>
</dbReference>
<keyword evidence="4" id="KW-1185">Reference proteome</keyword>
<dbReference type="Proteomes" id="UP000433071">
    <property type="component" value="Unassembled WGS sequence"/>
</dbReference>
<dbReference type="InterPro" id="IPR018688">
    <property type="entry name" value="PpoB2-like"/>
</dbReference>
<dbReference type="AlphaFoldDB" id="A0A6I3MIH9"/>
<keyword evidence="2" id="KW-1133">Transmembrane helix</keyword>
<dbReference type="OrthoDB" id="164118at2"/>
<feature type="transmembrane region" description="Helical" evidence="2">
    <location>
        <begin position="186"/>
        <end position="215"/>
    </location>
</feature>
<evidence type="ECO:0008006" key="5">
    <source>
        <dbReference type="Google" id="ProtNLM"/>
    </source>
</evidence>
<comment type="caution">
    <text evidence="3">The sequence shown here is derived from an EMBL/GenBank/DDBJ whole genome shotgun (WGS) entry which is preliminary data.</text>
</comment>
<evidence type="ECO:0000256" key="1">
    <source>
        <dbReference type="SAM" id="MobiDB-lite"/>
    </source>
</evidence>
<feature type="region of interest" description="Disordered" evidence="1">
    <location>
        <begin position="95"/>
        <end position="132"/>
    </location>
</feature>
<reference evidence="3 4" key="1">
    <citation type="submission" date="2019-11" db="EMBL/GenBank/DDBJ databases">
        <title>Agromyces kandeliae sp. nov., isolated from mangrove soil.</title>
        <authorList>
            <person name="Wang R."/>
        </authorList>
    </citation>
    <scope>NUCLEOTIDE SEQUENCE [LARGE SCALE GENOMIC DNA]</scope>
    <source>
        <strain evidence="3 4">JCM 11433</strain>
    </source>
</reference>
<feature type="transmembrane region" description="Helical" evidence="2">
    <location>
        <begin position="71"/>
        <end position="91"/>
    </location>
</feature>
<feature type="region of interest" description="Disordered" evidence="1">
    <location>
        <begin position="30"/>
        <end position="54"/>
    </location>
</feature>
<name>A0A6I3MIH9_9MICO</name>
<keyword evidence="2" id="KW-0812">Transmembrane</keyword>
<protein>
    <recommendedName>
        <fullName evidence="5">DUF2182 domain-containing protein</fullName>
    </recommendedName>
</protein>
<proteinExistence type="predicted"/>
<organism evidence="3 4">
    <name type="scientific">Agromyces bracchium</name>
    <dbReference type="NCBI Taxonomy" id="88376"/>
    <lineage>
        <taxon>Bacteria</taxon>
        <taxon>Bacillati</taxon>
        <taxon>Actinomycetota</taxon>
        <taxon>Actinomycetes</taxon>
        <taxon>Micrococcales</taxon>
        <taxon>Microbacteriaceae</taxon>
        <taxon>Agromyces</taxon>
    </lineage>
</organism>
<feature type="transmembrane region" description="Helical" evidence="2">
    <location>
        <begin position="324"/>
        <end position="341"/>
    </location>
</feature>
<feature type="transmembrane region" description="Helical" evidence="2">
    <location>
        <begin position="267"/>
        <end position="288"/>
    </location>
</feature>
<gene>
    <name evidence="3" type="ORF">GJ743_17275</name>
</gene>
<sequence length="342" mass="33604">MSGLDVRAIGAARRGAGAAPRAAGATARFGDAAPRGVGAPGARSRAPTTPRAHAPFGRFGAGLRALRREELAVLGVAATAWIGWFAIAVATDATSGSGGTPGHRHPPPGLGSPVGAGSPRADASTGTGADAAASPLPAADAAGLAEVAPALAMWTLMVAAMMLPTVLPLVRYVADVSRPARRAPMVATFVGAYLAAWSVVGAAVVGAALVGAAIATTGLAARPGLGPAPRAALVVMIVAAALWELTPAKRHALARCCRTAPIRLRGAAAYGSAAALGLRNAGTCVIACGPAMAVLALAGHPLVATVVVAALLTGEKLWRRGTQLRAWASAAGLLLAAAAVFA</sequence>
<dbReference type="Pfam" id="PF09948">
    <property type="entry name" value="PpoB2"/>
    <property type="match status" value="1"/>
</dbReference>
<accession>A0A6I3MIH9</accession>
<evidence type="ECO:0000256" key="2">
    <source>
        <dbReference type="SAM" id="Phobius"/>
    </source>
</evidence>
<keyword evidence="2" id="KW-0472">Membrane</keyword>
<feature type="transmembrane region" description="Helical" evidence="2">
    <location>
        <begin position="294"/>
        <end position="312"/>
    </location>
</feature>
<feature type="compositionally biased region" description="Low complexity" evidence="1">
    <location>
        <begin position="30"/>
        <end position="47"/>
    </location>
</feature>
<evidence type="ECO:0000313" key="3">
    <source>
        <dbReference type="EMBL" id="MTH70123.1"/>
    </source>
</evidence>
<evidence type="ECO:0000313" key="4">
    <source>
        <dbReference type="Proteomes" id="UP000433071"/>
    </source>
</evidence>
<feature type="transmembrane region" description="Helical" evidence="2">
    <location>
        <begin position="227"/>
        <end position="246"/>
    </location>
</feature>
<feature type="transmembrane region" description="Helical" evidence="2">
    <location>
        <begin position="151"/>
        <end position="174"/>
    </location>
</feature>
<feature type="compositionally biased region" description="Low complexity" evidence="1">
    <location>
        <begin position="121"/>
        <end position="132"/>
    </location>
</feature>